<organism evidence="2 3">
    <name type="scientific">Chryseobacterium lactis</name>
    <dbReference type="NCBI Taxonomy" id="1241981"/>
    <lineage>
        <taxon>Bacteria</taxon>
        <taxon>Pseudomonadati</taxon>
        <taxon>Bacteroidota</taxon>
        <taxon>Flavobacteriia</taxon>
        <taxon>Flavobacteriales</taxon>
        <taxon>Weeksellaceae</taxon>
        <taxon>Chryseobacterium group</taxon>
        <taxon>Chryseobacterium</taxon>
    </lineage>
</organism>
<gene>
    <name evidence="2" type="ORF">C1637_05545</name>
    <name evidence="1" type="ORF">EG342_21515</name>
</gene>
<keyword evidence="4" id="KW-1185">Reference proteome</keyword>
<evidence type="ECO:0000313" key="4">
    <source>
        <dbReference type="Proteomes" id="UP000279972"/>
    </source>
</evidence>
<dbReference type="InterPro" id="IPR010133">
    <property type="entry name" value="Bacteriocin_signal_seq"/>
</dbReference>
<dbReference type="RefSeq" id="WP_103289661.1">
    <property type="nucleotide sequence ID" value="NZ_CP033924.1"/>
</dbReference>
<proteinExistence type="predicted"/>
<name>A0A3G6RRM9_CHRLC</name>
<evidence type="ECO:0000313" key="3">
    <source>
        <dbReference type="Proteomes" id="UP000236262"/>
    </source>
</evidence>
<dbReference type="AlphaFoldDB" id="A0A3G6RRM9"/>
<evidence type="ECO:0000313" key="2">
    <source>
        <dbReference type="EMBL" id="PNW14425.1"/>
    </source>
</evidence>
<dbReference type="EMBL" id="PPEH01000002">
    <property type="protein sequence ID" value="PNW14425.1"/>
    <property type="molecule type" value="Genomic_DNA"/>
</dbReference>
<protein>
    <submittedName>
        <fullName evidence="1">Bacteriocin</fullName>
    </submittedName>
</protein>
<dbReference type="KEGG" id="clac:EG342_21515"/>
<reference evidence="2 3" key="1">
    <citation type="submission" date="2018-01" db="EMBL/GenBank/DDBJ databases">
        <title>Draft genome sequences of Chryseobacterium lactis NCTC11390, Chryseobacterium oncorhynchi 701B-08, and Chryseobacterium viscerum 687B-08.</title>
        <authorList>
            <person name="Jeong J.-J."/>
            <person name="Lee Y.J."/>
            <person name="Park B."/>
            <person name="Choi I.-G."/>
            <person name="Kim K.D."/>
        </authorList>
    </citation>
    <scope>NUCLEOTIDE SEQUENCE [LARGE SCALE GENOMIC DNA]</scope>
    <source>
        <strain evidence="2 3">NCTC11390</strain>
    </source>
</reference>
<dbReference type="Proteomes" id="UP000236262">
    <property type="component" value="Unassembled WGS sequence"/>
</dbReference>
<evidence type="ECO:0000313" key="1">
    <source>
        <dbReference type="EMBL" id="AZA84306.1"/>
    </source>
</evidence>
<sequence>MKKVLALKKLTKKELKQISGGDRPVCCKRDCATDECIEWGSFPTLCPITDCR</sequence>
<dbReference type="NCBIfam" id="TIGR01847">
    <property type="entry name" value="bacteriocin_sig"/>
    <property type="match status" value="1"/>
</dbReference>
<dbReference type="Proteomes" id="UP000279972">
    <property type="component" value="Chromosome"/>
</dbReference>
<reference evidence="1 4" key="2">
    <citation type="submission" date="2018-11" db="EMBL/GenBank/DDBJ databases">
        <title>Proposal to divide the Flavobacteriaceae and reorganize its genera based on Amino Acid Identity values calculated from whole genome sequences.</title>
        <authorList>
            <person name="Nicholson A.C."/>
            <person name="Gulvik C.A."/>
            <person name="Whitney A.M."/>
            <person name="Humrighouse B.W."/>
            <person name="Bell M."/>
            <person name="Holmes B."/>
            <person name="Steigerwalt A.G."/>
            <person name="Villarma A."/>
            <person name="Sheth M."/>
            <person name="Batra D."/>
            <person name="Pryor J."/>
            <person name="Bernardet J.-F."/>
            <person name="Hugo C."/>
            <person name="Kampfer P."/>
            <person name="Newman J."/>
            <person name="McQuiston J.R."/>
        </authorList>
    </citation>
    <scope>NUCLEOTIDE SEQUENCE [LARGE SCALE GENOMIC DNA]</scope>
    <source>
        <strain evidence="1 4">KC_1864</strain>
    </source>
</reference>
<accession>A0A3G6RRM9</accession>
<dbReference type="EMBL" id="CP033924">
    <property type="protein sequence ID" value="AZA84306.1"/>
    <property type="molecule type" value="Genomic_DNA"/>
</dbReference>